<evidence type="ECO:0000256" key="2">
    <source>
        <dbReference type="SAM" id="MobiDB-lite"/>
    </source>
</evidence>
<feature type="transmembrane region" description="Helical" evidence="3">
    <location>
        <begin position="686"/>
        <end position="704"/>
    </location>
</feature>
<organism evidence="5">
    <name type="scientific">Cladocopium goreaui</name>
    <dbReference type="NCBI Taxonomy" id="2562237"/>
    <lineage>
        <taxon>Eukaryota</taxon>
        <taxon>Sar</taxon>
        <taxon>Alveolata</taxon>
        <taxon>Dinophyceae</taxon>
        <taxon>Suessiales</taxon>
        <taxon>Symbiodiniaceae</taxon>
        <taxon>Cladocopium</taxon>
    </lineage>
</organism>
<keyword evidence="1" id="KW-0479">Metal-binding</keyword>
<evidence type="ECO:0000256" key="1">
    <source>
        <dbReference type="PROSITE-ProRule" id="PRU00723"/>
    </source>
</evidence>
<feature type="transmembrane region" description="Helical" evidence="3">
    <location>
        <begin position="638"/>
        <end position="666"/>
    </location>
</feature>
<feature type="compositionally biased region" description="Basic residues" evidence="2">
    <location>
        <begin position="225"/>
        <end position="240"/>
    </location>
</feature>
<evidence type="ECO:0000256" key="3">
    <source>
        <dbReference type="SAM" id="Phobius"/>
    </source>
</evidence>
<proteinExistence type="predicted"/>
<keyword evidence="3" id="KW-1133">Transmembrane helix</keyword>
<feature type="region of interest" description="Disordered" evidence="2">
    <location>
        <begin position="17"/>
        <end position="36"/>
    </location>
</feature>
<dbReference type="Proteomes" id="UP001152797">
    <property type="component" value="Unassembled WGS sequence"/>
</dbReference>
<keyword evidence="7" id="KW-1185">Reference proteome</keyword>
<evidence type="ECO:0000259" key="4">
    <source>
        <dbReference type="PROSITE" id="PS50103"/>
    </source>
</evidence>
<feature type="region of interest" description="Disordered" evidence="2">
    <location>
        <begin position="203"/>
        <end position="244"/>
    </location>
</feature>
<comment type="caution">
    <text evidence="5">The sequence shown here is derived from an EMBL/GenBank/DDBJ whole genome shotgun (WGS) entry which is preliminary data.</text>
</comment>
<feature type="zinc finger region" description="C3H1-type" evidence="1">
    <location>
        <begin position="68"/>
        <end position="96"/>
    </location>
</feature>
<evidence type="ECO:0000313" key="6">
    <source>
        <dbReference type="EMBL" id="CAL1144316.1"/>
    </source>
</evidence>
<dbReference type="AlphaFoldDB" id="A0A9P1CIQ8"/>
<gene>
    <name evidence="5" type="ORF">C1SCF055_LOCUS17889</name>
</gene>
<feature type="domain" description="C3H1-type" evidence="4">
    <location>
        <begin position="68"/>
        <end position="96"/>
    </location>
</feature>
<dbReference type="PROSITE" id="PS50103">
    <property type="entry name" value="ZF_C3H1"/>
    <property type="match status" value="1"/>
</dbReference>
<keyword evidence="3" id="KW-0812">Transmembrane</keyword>
<dbReference type="EMBL" id="CAMXCT030001534">
    <property type="protein sequence ID" value="CAL4778253.1"/>
    <property type="molecule type" value="Genomic_DNA"/>
</dbReference>
<sequence>MNLGGWVLHVNECLQDASSGKGSVQSGQSESDEERKAVVFEGSADSVKSASVSRAVETTEHSRAAPADLSLDPCLFYSYTDGCAKGNECEYSHSVHADQVAVPVANQKRGHARHRIKKRLTQVFATENLYEVQEQLQREARQDSFAKGFIRSHLTGADSSTSATPAPTSTSGFEDRLQRQFDSQMDQFQSKTQKMLDNIKKTFQQAEPHRPPHRKRSPLATSPRSKPRRRQSRHHSKTRSRSPVYALQPLDVNLSAHLFLDIVLRLTIPKPDGLLHLNVAERRRSLRRDRTRRHRDRDEHGPVKLRRLYKIGKGQLPAGLIATCPTPKLNKHMAGGNDQLQRACRLGGIAKGKDGDGYPLADGERDNMHAELPGLEVVMWILVVAVAGSCSVHVAREVDRDMGRASKNIVKYPRVFMAKLLRKSCPRGQLPKAGSAQRQDLYEKMALCCALYSKIMAINAKTPEKRAALQYQRQLHHDLRMQFFTAICLQQARAGRRAHVELRQAALSCPACTEVSILLTAEGVQEYMAALEREWVLSQPPPSQSHTRFENELSNQEGRSAECSTVIDQKLRRVLLDIFVYSQSCFIWCEVPGPANSSGPIKIRWNGPAAVIMREDSLDSKPLVYSLAYKSQLLRCAFFHFATCCGINFSLLLQLVMAPSSLGFGAWFFNPRWSLKETLDAQNSSAAPTFISVLFMFLIVLVPMPPTMVPPTMELCVVQEQVTAAGQLRQQEKDAFELPRRFRLHWIHGVGIADENATLQFEANVRLHQPHQDFGVTFVRKSTELTRHRGDGMFKQRQEPQPGKGKGECAQLGVMCFETVVVEGHRNKPACDMAAAVGEAEWDVDDFLRAVRVEEHSRHPKQILRKCIRRENGCEWSGEDSGDQLKHIMSEHWTEDMQEKAPLVSIAQDRRSLRRYYEALYDKELQGLRASIGRYGARGDRYPDLNKSPWREELAHAGV</sequence>
<dbReference type="InterPro" id="IPR000571">
    <property type="entry name" value="Znf_CCCH"/>
</dbReference>
<keyword evidence="3" id="KW-0472">Membrane</keyword>
<accession>A0A9P1CIQ8</accession>
<evidence type="ECO:0000313" key="7">
    <source>
        <dbReference type="Proteomes" id="UP001152797"/>
    </source>
</evidence>
<keyword evidence="1" id="KW-0862">Zinc</keyword>
<dbReference type="EMBL" id="CAMXCT020001534">
    <property type="protein sequence ID" value="CAL1144316.1"/>
    <property type="molecule type" value="Genomic_DNA"/>
</dbReference>
<evidence type="ECO:0000313" key="5">
    <source>
        <dbReference type="EMBL" id="CAI3990941.1"/>
    </source>
</evidence>
<dbReference type="GO" id="GO:0008270">
    <property type="term" value="F:zinc ion binding"/>
    <property type="evidence" value="ECO:0007669"/>
    <property type="project" value="UniProtKB-KW"/>
</dbReference>
<reference evidence="5" key="1">
    <citation type="submission" date="2022-10" db="EMBL/GenBank/DDBJ databases">
        <authorList>
            <person name="Chen Y."/>
            <person name="Dougan E. K."/>
            <person name="Chan C."/>
            <person name="Rhodes N."/>
            <person name="Thang M."/>
        </authorList>
    </citation>
    <scope>NUCLEOTIDE SEQUENCE</scope>
</reference>
<protein>
    <recommendedName>
        <fullName evidence="4">C3H1-type domain-containing protein</fullName>
    </recommendedName>
</protein>
<feature type="compositionally biased region" description="Low complexity" evidence="2">
    <location>
        <begin position="18"/>
        <end position="29"/>
    </location>
</feature>
<reference evidence="6" key="2">
    <citation type="submission" date="2024-04" db="EMBL/GenBank/DDBJ databases">
        <authorList>
            <person name="Chen Y."/>
            <person name="Shah S."/>
            <person name="Dougan E. K."/>
            <person name="Thang M."/>
            <person name="Chan C."/>
        </authorList>
    </citation>
    <scope>NUCLEOTIDE SEQUENCE [LARGE SCALE GENOMIC DNA]</scope>
</reference>
<dbReference type="EMBL" id="CAMXCT010001534">
    <property type="protein sequence ID" value="CAI3990941.1"/>
    <property type="molecule type" value="Genomic_DNA"/>
</dbReference>
<name>A0A9P1CIQ8_9DINO</name>
<keyword evidence="1" id="KW-0863">Zinc-finger</keyword>